<dbReference type="PANTHER" id="PTHR43156:SF2">
    <property type="entry name" value="STAGE II SPORULATION PROTEIN E"/>
    <property type="match status" value="1"/>
</dbReference>
<dbReference type="Pfam" id="PF07228">
    <property type="entry name" value="SpoIIE"/>
    <property type="match status" value="1"/>
</dbReference>
<feature type="domain" description="PPM-type phosphatase" evidence="3">
    <location>
        <begin position="317"/>
        <end position="542"/>
    </location>
</feature>
<dbReference type="SMART" id="SM00331">
    <property type="entry name" value="PP2C_SIG"/>
    <property type="match status" value="1"/>
</dbReference>
<reference evidence="4" key="1">
    <citation type="submission" date="2021-04" db="EMBL/GenBank/DDBJ databases">
        <title>Pseudonocardia sp. nov., isolated from sandy soil of mangrove forest.</title>
        <authorList>
            <person name="Zan Z."/>
            <person name="Huang R."/>
            <person name="Liu W."/>
        </authorList>
    </citation>
    <scope>NUCLEOTIDE SEQUENCE</scope>
    <source>
        <strain evidence="4">S2-4</strain>
    </source>
</reference>
<dbReference type="EMBL" id="JAGSOV010000039">
    <property type="protein sequence ID" value="MCO1656995.1"/>
    <property type="molecule type" value="Genomic_DNA"/>
</dbReference>
<feature type="compositionally biased region" description="Basic and acidic residues" evidence="2">
    <location>
        <begin position="1"/>
        <end position="17"/>
    </location>
</feature>
<evidence type="ECO:0000313" key="4">
    <source>
        <dbReference type="EMBL" id="MCO1656995.1"/>
    </source>
</evidence>
<evidence type="ECO:0000256" key="1">
    <source>
        <dbReference type="ARBA" id="ARBA00022801"/>
    </source>
</evidence>
<dbReference type="InterPro" id="IPR029016">
    <property type="entry name" value="GAF-like_dom_sf"/>
</dbReference>
<dbReference type="InterPro" id="IPR052016">
    <property type="entry name" value="Bact_Sigma-Reg"/>
</dbReference>
<dbReference type="InterPro" id="IPR036457">
    <property type="entry name" value="PPM-type-like_dom_sf"/>
</dbReference>
<comment type="caution">
    <text evidence="4">The sequence shown here is derived from an EMBL/GenBank/DDBJ whole genome shotgun (WGS) entry which is preliminary data.</text>
</comment>
<feature type="region of interest" description="Disordered" evidence="2">
    <location>
        <begin position="1"/>
        <end position="32"/>
    </location>
</feature>
<evidence type="ECO:0000313" key="5">
    <source>
        <dbReference type="Proteomes" id="UP001165283"/>
    </source>
</evidence>
<gene>
    <name evidence="4" type="ORF">KDL28_18195</name>
</gene>
<feature type="compositionally biased region" description="Pro residues" evidence="2">
    <location>
        <begin position="21"/>
        <end position="30"/>
    </location>
</feature>
<proteinExistence type="predicted"/>
<sequence>MSRRRVDVDPRRMERVRPAARPEPPQPPAEPVTASARTVEHGLLAGAPLGAFACDERGVVRTANPAALRMLPDLTVGEVLGGALAVLAQADPTAGEVDLDVPGRAVTARPTALTRGWTGWYLQDVTESRTRLDNLLAERTRSRFLAAASTRLGQSLHPGRTARALVELAAELADSAVVVLPVQRGTVEWFRCDGRDTTGGRLPVTALPELVAAALRGTAAVPDPLLGTELAGEPWTPRDPPAGAVVCTLPGDGHPAGALVLVRDVTAAPWQGPDATLVEEFTERAGVALTAAALYAQRSLAAEVLRRTNHEPRLPRVDGITIAAAFRPAEEGLLIGSDFYDVHTTPDGAVALLIGEVRERDVDAAVTAGQVRQSVRVLRRLDTDPVHTLELLNTMQLEAVPADGGPRFVSLVLGDARALPDGGVRLRLAGGGHLAPLVVRRDGVEVVDIGGGVVGAHLPPRFVDRTVDLAPGEACVLHTDGVVDAQGGVDGAQLFGEQRLAELLRGCHILPAPGIVDRILDHTTRRLDERPHDDMALLVVQAPAVPTPGRRHLYVVRPEDASREEAPGSGRHRQR</sequence>
<protein>
    <submittedName>
        <fullName evidence="4">SpoIIE family protein phosphatase</fullName>
    </submittedName>
</protein>
<dbReference type="Gene3D" id="3.60.40.10">
    <property type="entry name" value="PPM-type phosphatase domain"/>
    <property type="match status" value="1"/>
</dbReference>
<organism evidence="4 5">
    <name type="scientific">Pseudonocardia humida</name>
    <dbReference type="NCBI Taxonomy" id="2800819"/>
    <lineage>
        <taxon>Bacteria</taxon>
        <taxon>Bacillati</taxon>
        <taxon>Actinomycetota</taxon>
        <taxon>Actinomycetes</taxon>
        <taxon>Pseudonocardiales</taxon>
        <taxon>Pseudonocardiaceae</taxon>
        <taxon>Pseudonocardia</taxon>
    </lineage>
</organism>
<dbReference type="Proteomes" id="UP001165283">
    <property type="component" value="Unassembled WGS sequence"/>
</dbReference>
<evidence type="ECO:0000259" key="3">
    <source>
        <dbReference type="SMART" id="SM00331"/>
    </source>
</evidence>
<accession>A0ABT1A1W3</accession>
<name>A0ABT1A1W3_9PSEU</name>
<dbReference type="SUPFAM" id="SSF55781">
    <property type="entry name" value="GAF domain-like"/>
    <property type="match status" value="1"/>
</dbReference>
<keyword evidence="5" id="KW-1185">Reference proteome</keyword>
<dbReference type="InterPro" id="IPR001932">
    <property type="entry name" value="PPM-type_phosphatase-like_dom"/>
</dbReference>
<evidence type="ECO:0000256" key="2">
    <source>
        <dbReference type="SAM" id="MobiDB-lite"/>
    </source>
</evidence>
<dbReference type="Gene3D" id="3.30.450.40">
    <property type="match status" value="1"/>
</dbReference>
<dbReference type="RefSeq" id="WP_252440267.1">
    <property type="nucleotide sequence ID" value="NZ_JAGSOV010000039.1"/>
</dbReference>
<keyword evidence="1" id="KW-0378">Hydrolase</keyword>
<dbReference type="PANTHER" id="PTHR43156">
    <property type="entry name" value="STAGE II SPORULATION PROTEIN E-RELATED"/>
    <property type="match status" value="1"/>
</dbReference>